<organism evidence="3 4">
    <name type="scientific">Perkinsus olseni</name>
    <name type="common">Perkinsus atlanticus</name>
    <dbReference type="NCBI Taxonomy" id="32597"/>
    <lineage>
        <taxon>Eukaryota</taxon>
        <taxon>Sar</taxon>
        <taxon>Alveolata</taxon>
        <taxon>Perkinsozoa</taxon>
        <taxon>Perkinsea</taxon>
        <taxon>Perkinsida</taxon>
        <taxon>Perkinsidae</taxon>
        <taxon>Perkinsus</taxon>
    </lineage>
</organism>
<name>A0A7J6UJC0_PEROL</name>
<keyword evidence="4" id="KW-1185">Reference proteome</keyword>
<accession>A0A7J6UJC0</accession>
<proteinExistence type="predicted"/>
<keyword evidence="1" id="KW-1133">Transmembrane helix</keyword>
<dbReference type="AlphaFoldDB" id="A0A7J6UJC0"/>
<gene>
    <name evidence="3" type="ORF">FOZ63_019517</name>
</gene>
<keyword evidence="1" id="KW-0812">Transmembrane</keyword>
<sequence length="448" mass="51343">MVFAPAFWVFIAVLATAGVQARSGSATASHGQAARLEGGRIGRGISPDLRDSGRHDPKDWCSIKGKDKVRGENLEFFFSVGDGDIGITIFYFYRGNPLKFAWYVVFCVAAAPEMRLELRSLTDSEFPHVYHGNCHNYFNDIHAAWYAKYPTYRAEVDSASAERTSIVDATTLDSEALAGLNFINSITLMVLVSVVLTYLALLWTVVIEARSSGEGLHEFFGITWRKNPCNWRRIRMENPPDVRVRRRGAAAEWCSFKETIDGENFEVFILPPSLWNRLVYIYRGMPTTFAWEARQQEWELIHAYEGDCRLFLRNLQLSWYANRIRQETPAHLLQNFESEEAKQWCLIEGKVGGVPYRVFLRHSEQGGTTANFYRGDSYYPQKMRMLAESIFPRYPNHNCTTYMNRIHADWYSKGGAYRAAVDDASAQKGLIGDVFFDELFKWRDAHTD</sequence>
<dbReference type="Proteomes" id="UP000553632">
    <property type="component" value="Unassembled WGS sequence"/>
</dbReference>
<reference evidence="3 4" key="1">
    <citation type="submission" date="2020-04" db="EMBL/GenBank/DDBJ databases">
        <title>Perkinsus olseni comparative genomics.</title>
        <authorList>
            <person name="Bogema D.R."/>
        </authorList>
    </citation>
    <scope>NUCLEOTIDE SEQUENCE [LARGE SCALE GENOMIC DNA]</scope>
    <source>
        <strain evidence="3 4">ATCC PRA-207</strain>
    </source>
</reference>
<evidence type="ECO:0000256" key="1">
    <source>
        <dbReference type="SAM" id="Phobius"/>
    </source>
</evidence>
<feature type="chain" id="PRO_5029810921" evidence="2">
    <location>
        <begin position="22"/>
        <end position="448"/>
    </location>
</feature>
<dbReference type="EMBL" id="JABANO010002812">
    <property type="protein sequence ID" value="KAF4757293.1"/>
    <property type="molecule type" value="Genomic_DNA"/>
</dbReference>
<evidence type="ECO:0000256" key="2">
    <source>
        <dbReference type="SAM" id="SignalP"/>
    </source>
</evidence>
<evidence type="ECO:0000313" key="3">
    <source>
        <dbReference type="EMBL" id="KAF4757293.1"/>
    </source>
</evidence>
<keyword evidence="1" id="KW-0472">Membrane</keyword>
<protein>
    <submittedName>
        <fullName evidence="3">Uncharacterized protein</fullName>
    </submittedName>
</protein>
<evidence type="ECO:0000313" key="4">
    <source>
        <dbReference type="Proteomes" id="UP000553632"/>
    </source>
</evidence>
<feature type="transmembrane region" description="Helical" evidence="1">
    <location>
        <begin position="186"/>
        <end position="207"/>
    </location>
</feature>
<feature type="signal peptide" evidence="2">
    <location>
        <begin position="1"/>
        <end position="21"/>
    </location>
</feature>
<keyword evidence="2" id="KW-0732">Signal</keyword>
<comment type="caution">
    <text evidence="3">The sequence shown here is derived from an EMBL/GenBank/DDBJ whole genome shotgun (WGS) entry which is preliminary data.</text>
</comment>